<accession>A0AAD1XMK1</accession>
<dbReference type="EMBL" id="CAMPGE010017072">
    <property type="protein sequence ID" value="CAI2375583.1"/>
    <property type="molecule type" value="Genomic_DNA"/>
</dbReference>
<name>A0AAD1XMK1_EUPCR</name>
<evidence type="ECO:0000313" key="2">
    <source>
        <dbReference type="EMBL" id="CAI2375583.1"/>
    </source>
</evidence>
<reference evidence="2" key="1">
    <citation type="submission" date="2023-07" db="EMBL/GenBank/DDBJ databases">
        <authorList>
            <consortium name="AG Swart"/>
            <person name="Singh M."/>
            <person name="Singh A."/>
            <person name="Seah K."/>
            <person name="Emmerich C."/>
        </authorList>
    </citation>
    <scope>NUCLEOTIDE SEQUENCE</scope>
    <source>
        <strain evidence="2">DP1</strain>
    </source>
</reference>
<comment type="caution">
    <text evidence="2">The sequence shown here is derived from an EMBL/GenBank/DDBJ whole genome shotgun (WGS) entry which is preliminary data.</text>
</comment>
<feature type="compositionally biased region" description="Basic and acidic residues" evidence="1">
    <location>
        <begin position="125"/>
        <end position="137"/>
    </location>
</feature>
<dbReference type="Proteomes" id="UP001295684">
    <property type="component" value="Unassembled WGS sequence"/>
</dbReference>
<feature type="region of interest" description="Disordered" evidence="1">
    <location>
        <begin position="104"/>
        <end position="138"/>
    </location>
</feature>
<gene>
    <name evidence="2" type="ORF">ECRASSUSDP1_LOCUS16946</name>
</gene>
<evidence type="ECO:0000256" key="1">
    <source>
        <dbReference type="SAM" id="MobiDB-lite"/>
    </source>
</evidence>
<proteinExistence type="predicted"/>
<protein>
    <submittedName>
        <fullName evidence="2">Uncharacterized protein</fullName>
    </submittedName>
</protein>
<dbReference type="CDD" id="cd20335">
    <property type="entry name" value="BRcat_RBR"/>
    <property type="match status" value="1"/>
</dbReference>
<sequence>METRNLRKKPQHNFAEEFINLINEEMLTCNPAIMFLIGYNYFKFGKSHKRMSYLDLAKTIQKCTYNKQLSKENWNKIYRKLQEQDYLSEVLGLKWFKDKKQSFEENHKKLAPPKRRTRTPPSREVPQDKLKQPKLEENPGFGSYLATPFKRFFCSKETPDPPSTEIPTLAKINTEKTPKKVLKLTKVPKRSQKPTVNTPPKRRLSTLSPLAAQDLASPHSSYPTQHLSNPDSSFPTDCDPSKFTCPSCLTAFCLMCRDAWHPTQSCAQAEMKHAEEERVRDSLKNQSYMNTIDLN</sequence>
<feature type="region of interest" description="Disordered" evidence="1">
    <location>
        <begin position="187"/>
        <end position="206"/>
    </location>
</feature>
<keyword evidence="3" id="KW-1185">Reference proteome</keyword>
<feature type="compositionally biased region" description="Basic residues" evidence="1">
    <location>
        <begin position="109"/>
        <end position="118"/>
    </location>
</feature>
<organism evidence="2 3">
    <name type="scientific">Euplotes crassus</name>
    <dbReference type="NCBI Taxonomy" id="5936"/>
    <lineage>
        <taxon>Eukaryota</taxon>
        <taxon>Sar</taxon>
        <taxon>Alveolata</taxon>
        <taxon>Ciliophora</taxon>
        <taxon>Intramacronucleata</taxon>
        <taxon>Spirotrichea</taxon>
        <taxon>Hypotrichia</taxon>
        <taxon>Euplotida</taxon>
        <taxon>Euplotidae</taxon>
        <taxon>Moneuplotes</taxon>
    </lineage>
</organism>
<evidence type="ECO:0000313" key="3">
    <source>
        <dbReference type="Proteomes" id="UP001295684"/>
    </source>
</evidence>
<dbReference type="AlphaFoldDB" id="A0AAD1XMK1"/>